<sequence>MVVPTIISQIIVLIYNMADTFYVGRTNNPYMVAGTSLILPIFNITLCLASLAGVGGGALISRLLGKGMDAEAKKVSAFSLYLSIFVAALFSVMTAIFMRPLLNILGAGENTFQYARQYAVCVIVLGGIPTVLSNVMSNLIRSTGRSKEAGIGIALGGLLNIVLDPLFMFVFLPNGYEVLGVGIATCLSNSIACIYFLVVLFRIREHSVVTFSLKSGMPKKENVVAVFAVGIPSAVASLLFDLDYVVVDRLMVSYSDLALASIGIVLKVERLPLNVGIGICQGMMPLVAYNFAAKNQKRMDDVIRISRKMGLLIAGMCIVLYELFAVYLVRFFISDARTIEMAAQFLRIRVLATPLMFLCFYTVYLFQAFGMGNKALFLGMMRWVVFNIPMLFFLNAVFGMFGIVWSQVTADTLSVLLSFYIYQRYRPRFL</sequence>
<evidence type="ECO:0000256" key="6">
    <source>
        <dbReference type="ARBA" id="ARBA00023136"/>
    </source>
</evidence>
<keyword evidence="2" id="KW-0813">Transport</keyword>
<feature type="transmembrane region" description="Helical" evidence="7">
    <location>
        <begin position="376"/>
        <end position="398"/>
    </location>
</feature>
<proteinExistence type="predicted"/>
<organism evidence="8 9">
    <name type="scientific">Qiania dongpingensis</name>
    <dbReference type="NCBI Taxonomy" id="2763669"/>
    <lineage>
        <taxon>Bacteria</taxon>
        <taxon>Bacillati</taxon>
        <taxon>Bacillota</taxon>
        <taxon>Clostridia</taxon>
        <taxon>Lachnospirales</taxon>
        <taxon>Lachnospiraceae</taxon>
        <taxon>Qiania</taxon>
    </lineage>
</organism>
<protein>
    <submittedName>
        <fullName evidence="8">MATE family efflux transporter</fullName>
    </submittedName>
</protein>
<evidence type="ECO:0000256" key="5">
    <source>
        <dbReference type="ARBA" id="ARBA00022989"/>
    </source>
</evidence>
<feature type="transmembrane region" description="Helical" evidence="7">
    <location>
        <begin position="178"/>
        <end position="201"/>
    </location>
</feature>
<evidence type="ECO:0000313" key="9">
    <source>
        <dbReference type="Proteomes" id="UP000515823"/>
    </source>
</evidence>
<gene>
    <name evidence="8" type="ORF">H9Q78_14130</name>
</gene>
<evidence type="ECO:0000256" key="3">
    <source>
        <dbReference type="ARBA" id="ARBA00022475"/>
    </source>
</evidence>
<feature type="transmembrane region" description="Helical" evidence="7">
    <location>
        <begin position="117"/>
        <end position="137"/>
    </location>
</feature>
<dbReference type="GO" id="GO:0042910">
    <property type="term" value="F:xenobiotic transmembrane transporter activity"/>
    <property type="evidence" value="ECO:0007669"/>
    <property type="project" value="InterPro"/>
</dbReference>
<feature type="transmembrane region" description="Helical" evidence="7">
    <location>
        <begin position="345"/>
        <end position="364"/>
    </location>
</feature>
<reference evidence="8 9" key="1">
    <citation type="submission" date="2020-08" db="EMBL/GenBank/DDBJ databases">
        <authorList>
            <person name="Liu C."/>
            <person name="Sun Q."/>
        </authorList>
    </citation>
    <scope>NUCLEOTIDE SEQUENCE [LARGE SCALE GENOMIC DNA]</scope>
    <source>
        <strain evidence="8 9">NSJ-38</strain>
    </source>
</reference>
<evidence type="ECO:0000256" key="2">
    <source>
        <dbReference type="ARBA" id="ARBA00022448"/>
    </source>
</evidence>
<keyword evidence="3" id="KW-1003">Cell membrane</keyword>
<dbReference type="PANTHER" id="PTHR43823:SF3">
    <property type="entry name" value="MULTIDRUG EXPORT PROTEIN MEPA"/>
    <property type="match status" value="1"/>
</dbReference>
<dbReference type="PIRSF" id="PIRSF006603">
    <property type="entry name" value="DinF"/>
    <property type="match status" value="1"/>
</dbReference>
<dbReference type="PANTHER" id="PTHR43823">
    <property type="entry name" value="SPORULATION PROTEIN YKVU"/>
    <property type="match status" value="1"/>
</dbReference>
<dbReference type="InterPro" id="IPR002528">
    <property type="entry name" value="MATE_fam"/>
</dbReference>
<dbReference type="AlphaFoldDB" id="A0A7G9G8F5"/>
<name>A0A7G9G8F5_9FIRM</name>
<keyword evidence="9" id="KW-1185">Reference proteome</keyword>
<keyword evidence="5 7" id="KW-1133">Transmembrane helix</keyword>
<feature type="transmembrane region" description="Helical" evidence="7">
    <location>
        <begin position="311"/>
        <end position="333"/>
    </location>
</feature>
<comment type="subcellular location">
    <subcellularLocation>
        <location evidence="1">Cell membrane</location>
        <topology evidence="1">Multi-pass membrane protein</topology>
    </subcellularLocation>
</comment>
<feature type="transmembrane region" description="Helical" evidence="7">
    <location>
        <begin position="271"/>
        <end position="291"/>
    </location>
</feature>
<dbReference type="GO" id="GO:0015297">
    <property type="term" value="F:antiporter activity"/>
    <property type="evidence" value="ECO:0007669"/>
    <property type="project" value="InterPro"/>
</dbReference>
<dbReference type="GO" id="GO:0005886">
    <property type="term" value="C:plasma membrane"/>
    <property type="evidence" value="ECO:0007669"/>
    <property type="project" value="UniProtKB-SubCell"/>
</dbReference>
<dbReference type="Pfam" id="PF01554">
    <property type="entry name" value="MatE"/>
    <property type="match status" value="2"/>
</dbReference>
<keyword evidence="4 7" id="KW-0812">Transmembrane</keyword>
<dbReference type="Proteomes" id="UP000515823">
    <property type="component" value="Chromosome"/>
</dbReference>
<dbReference type="InterPro" id="IPR048279">
    <property type="entry name" value="MdtK-like"/>
</dbReference>
<evidence type="ECO:0000256" key="4">
    <source>
        <dbReference type="ARBA" id="ARBA00022692"/>
    </source>
</evidence>
<dbReference type="KEGG" id="qdo:H9Q78_14130"/>
<evidence type="ECO:0000256" key="7">
    <source>
        <dbReference type="SAM" id="Phobius"/>
    </source>
</evidence>
<evidence type="ECO:0000313" key="8">
    <source>
        <dbReference type="EMBL" id="QNM07087.1"/>
    </source>
</evidence>
<feature type="transmembrane region" description="Helical" evidence="7">
    <location>
        <begin position="149"/>
        <end position="172"/>
    </location>
</feature>
<dbReference type="NCBIfam" id="TIGR00797">
    <property type="entry name" value="matE"/>
    <property type="match status" value="1"/>
</dbReference>
<keyword evidence="6 7" id="KW-0472">Membrane</keyword>
<dbReference type="InterPro" id="IPR051327">
    <property type="entry name" value="MATE_MepA_subfamily"/>
</dbReference>
<dbReference type="EMBL" id="CP060634">
    <property type="protein sequence ID" value="QNM07087.1"/>
    <property type="molecule type" value="Genomic_DNA"/>
</dbReference>
<feature type="transmembrane region" description="Helical" evidence="7">
    <location>
        <begin position="37"/>
        <end position="65"/>
    </location>
</feature>
<accession>A0A7G9G8F5</accession>
<evidence type="ECO:0000256" key="1">
    <source>
        <dbReference type="ARBA" id="ARBA00004651"/>
    </source>
</evidence>
<feature type="transmembrane region" description="Helical" evidence="7">
    <location>
        <begin position="222"/>
        <end position="240"/>
    </location>
</feature>
<feature type="transmembrane region" description="Helical" evidence="7">
    <location>
        <begin position="77"/>
        <end position="97"/>
    </location>
</feature>